<dbReference type="Pfam" id="PF04082">
    <property type="entry name" value="Fungal_trans"/>
    <property type="match status" value="1"/>
</dbReference>
<evidence type="ECO:0000256" key="4">
    <source>
        <dbReference type="ARBA" id="ARBA00023242"/>
    </source>
</evidence>
<proteinExistence type="predicted"/>
<dbReference type="Proteomes" id="UP000325672">
    <property type="component" value="Unassembled WGS sequence"/>
</dbReference>
<protein>
    <recommendedName>
        <fullName evidence="6">Xylanolytic transcriptional activator regulatory domain-containing protein</fullName>
    </recommendedName>
</protein>
<sequence length="717" mass="79876">MAATYAGPPLANGLQPLSCLRCAHRKPKTEKRQRRKVAVASPSSRNKLRLGCDRYKDVKALSVDVDTIPDTLQGTITHSPRRNKTPLRETVDAAAAPNGQLIVMGKRSRYVEGDLWTRIVQELNTGDIFPDSSSDEEDDEEVASDTSAGYKASALALRLSPQTPPIASYYPTKQHFRILWPIYLSNIHPVTMILHAPSTGEILTKAVEGHGHTSKNAESLILAILMCALTSITDAECTRLLGQEKAVLLSRYRRGCEIALDKANYLMSCNIGVLQAYTLYLVAIGPYVDPCELWNLTGIAKRNAQRLGLQQEVPAAGLTPFEVEMRRRLWSQIVMHDTISAQNAGFHWSDIDCNIIAPSNVNDVDLSLSMKHSPAQRAGATDMIFCNLRHKVMKFMGQVNGGQRPWALAAGEKWTSATDQLYRMEREKAVAEMEEELELEFLRYCDMLKPVHFLTVIVARLSLCKLRYAILAPCQHGKNGSDCTGKDRDAMFTAALKVLEYENNASSQPSIQCFLWHTHQHFTWSCLIDILEILKTQPRNEQVDKAWEQIHMFYDVCPNLPQNSRSTPPLYRVVNKMVVEAWRVRETEASERGEVLVSPKYITTLREQDHGTKATTQAEDLQRSSTSSVSHTIRDQLTNQEPLLVSGGFGQGSTSWPNWADLSIAGSRLTGNDMNLLDPALGQGGHTSLVGHNYNLQLPQNPILPLDQYVACGWGGT</sequence>
<keyword evidence="2" id="KW-0805">Transcription regulation</keyword>
<reference evidence="7 8" key="1">
    <citation type="submission" date="2019-04" db="EMBL/GenBank/DDBJ databases">
        <title>Friends and foes A comparative genomics study of 23 Aspergillus species from section Flavi.</title>
        <authorList>
            <consortium name="DOE Joint Genome Institute"/>
            <person name="Kjaerbolling I."/>
            <person name="Vesth T."/>
            <person name="Frisvad J.C."/>
            <person name="Nybo J.L."/>
            <person name="Theobald S."/>
            <person name="Kildgaard S."/>
            <person name="Isbrandt T."/>
            <person name="Kuo A."/>
            <person name="Sato A."/>
            <person name="Lyhne E.K."/>
            <person name="Kogle M.E."/>
            <person name="Wiebenga A."/>
            <person name="Kun R.S."/>
            <person name="Lubbers R.J."/>
            <person name="Makela M.R."/>
            <person name="Barry K."/>
            <person name="Chovatia M."/>
            <person name="Clum A."/>
            <person name="Daum C."/>
            <person name="Haridas S."/>
            <person name="He G."/>
            <person name="LaButti K."/>
            <person name="Lipzen A."/>
            <person name="Mondo S."/>
            <person name="Riley R."/>
            <person name="Salamov A."/>
            <person name="Simmons B.A."/>
            <person name="Magnuson J.K."/>
            <person name="Henrissat B."/>
            <person name="Mortensen U.H."/>
            <person name="Larsen T.O."/>
            <person name="Devries R.P."/>
            <person name="Grigoriev I.V."/>
            <person name="Machida M."/>
            <person name="Baker S.E."/>
            <person name="Andersen M.R."/>
        </authorList>
    </citation>
    <scope>NUCLEOTIDE SEQUENCE [LARGE SCALE GENOMIC DNA]</scope>
    <source>
        <strain evidence="7 8">CBS 117625</strain>
    </source>
</reference>
<gene>
    <name evidence="7" type="ORF">BDV38DRAFT_280119</name>
</gene>
<feature type="region of interest" description="Disordered" evidence="5">
    <location>
        <begin position="607"/>
        <end position="635"/>
    </location>
</feature>
<evidence type="ECO:0000256" key="5">
    <source>
        <dbReference type="SAM" id="MobiDB-lite"/>
    </source>
</evidence>
<dbReference type="GO" id="GO:0006351">
    <property type="term" value="P:DNA-templated transcription"/>
    <property type="evidence" value="ECO:0007669"/>
    <property type="project" value="InterPro"/>
</dbReference>
<evidence type="ECO:0000256" key="3">
    <source>
        <dbReference type="ARBA" id="ARBA00023163"/>
    </source>
</evidence>
<dbReference type="RefSeq" id="XP_031916689.1">
    <property type="nucleotide sequence ID" value="XM_032059220.1"/>
</dbReference>
<dbReference type="PANTHER" id="PTHR31001:SF85">
    <property type="entry name" value="ZN(II)2CYS6 TRANSCRIPTION FACTOR (EUROFUNG)"/>
    <property type="match status" value="1"/>
</dbReference>
<feature type="domain" description="Xylanolytic transcriptional activator regulatory" evidence="6">
    <location>
        <begin position="293"/>
        <end position="364"/>
    </location>
</feature>
<dbReference type="OrthoDB" id="2269373at2759"/>
<comment type="subcellular location">
    <subcellularLocation>
        <location evidence="1">Nucleus</location>
    </subcellularLocation>
</comment>
<dbReference type="GO" id="GO:0005634">
    <property type="term" value="C:nucleus"/>
    <property type="evidence" value="ECO:0007669"/>
    <property type="project" value="UniProtKB-SubCell"/>
</dbReference>
<evidence type="ECO:0000259" key="6">
    <source>
        <dbReference type="SMART" id="SM00906"/>
    </source>
</evidence>
<evidence type="ECO:0000313" key="7">
    <source>
        <dbReference type="EMBL" id="KAE8140626.1"/>
    </source>
</evidence>
<evidence type="ECO:0000256" key="2">
    <source>
        <dbReference type="ARBA" id="ARBA00023015"/>
    </source>
</evidence>
<keyword evidence="8" id="KW-1185">Reference proteome</keyword>
<dbReference type="PANTHER" id="PTHR31001">
    <property type="entry name" value="UNCHARACTERIZED TRANSCRIPTIONAL REGULATORY PROTEIN"/>
    <property type="match status" value="1"/>
</dbReference>
<dbReference type="GeneID" id="43643430"/>
<dbReference type="AlphaFoldDB" id="A0A5N6T2U0"/>
<keyword evidence="4" id="KW-0539">Nucleus</keyword>
<organism evidence="7 8">
    <name type="scientific">Aspergillus pseudotamarii</name>
    <dbReference type="NCBI Taxonomy" id="132259"/>
    <lineage>
        <taxon>Eukaryota</taxon>
        <taxon>Fungi</taxon>
        <taxon>Dikarya</taxon>
        <taxon>Ascomycota</taxon>
        <taxon>Pezizomycotina</taxon>
        <taxon>Eurotiomycetes</taxon>
        <taxon>Eurotiomycetidae</taxon>
        <taxon>Eurotiales</taxon>
        <taxon>Aspergillaceae</taxon>
        <taxon>Aspergillus</taxon>
        <taxon>Aspergillus subgen. Circumdati</taxon>
    </lineage>
</organism>
<accession>A0A5N6T2U0</accession>
<dbReference type="GO" id="GO:0008270">
    <property type="term" value="F:zinc ion binding"/>
    <property type="evidence" value="ECO:0007669"/>
    <property type="project" value="InterPro"/>
</dbReference>
<dbReference type="InterPro" id="IPR050613">
    <property type="entry name" value="Sec_Metabolite_Reg"/>
</dbReference>
<dbReference type="SMART" id="SM00906">
    <property type="entry name" value="Fungal_trans"/>
    <property type="match status" value="1"/>
</dbReference>
<dbReference type="InterPro" id="IPR007219">
    <property type="entry name" value="XnlR_reg_dom"/>
</dbReference>
<evidence type="ECO:0000313" key="8">
    <source>
        <dbReference type="Proteomes" id="UP000325672"/>
    </source>
</evidence>
<dbReference type="GO" id="GO:0003677">
    <property type="term" value="F:DNA binding"/>
    <property type="evidence" value="ECO:0007669"/>
    <property type="project" value="InterPro"/>
</dbReference>
<dbReference type="CDD" id="cd12148">
    <property type="entry name" value="fungal_TF_MHR"/>
    <property type="match status" value="1"/>
</dbReference>
<keyword evidence="3" id="KW-0804">Transcription</keyword>
<dbReference type="EMBL" id="ML743561">
    <property type="protein sequence ID" value="KAE8140626.1"/>
    <property type="molecule type" value="Genomic_DNA"/>
</dbReference>
<name>A0A5N6T2U0_ASPPS</name>
<feature type="compositionally biased region" description="Polar residues" evidence="5">
    <location>
        <begin position="613"/>
        <end position="635"/>
    </location>
</feature>
<evidence type="ECO:0000256" key="1">
    <source>
        <dbReference type="ARBA" id="ARBA00004123"/>
    </source>
</evidence>